<reference evidence="2" key="1">
    <citation type="journal article" date="2020" name="Int. J. Syst. Evol. Microbiol.">
        <title>Aquipluma nitroreducens gen. nov. sp. nov., a novel facultatively anaerobic bacterium isolated from a freshwater lake.</title>
        <authorList>
            <person name="Watanabe M."/>
            <person name="Kojima H."/>
            <person name="Fukui M."/>
        </authorList>
    </citation>
    <scope>NUCLEOTIDE SEQUENCE</scope>
    <source>
        <strain evidence="2">MeG22</strain>
    </source>
</reference>
<keyword evidence="1" id="KW-0472">Membrane</keyword>
<keyword evidence="3" id="KW-1185">Reference proteome</keyword>
<protein>
    <submittedName>
        <fullName evidence="2">Uncharacterized protein</fullName>
    </submittedName>
</protein>
<keyword evidence="1" id="KW-0812">Transmembrane</keyword>
<evidence type="ECO:0000313" key="3">
    <source>
        <dbReference type="Proteomes" id="UP001193389"/>
    </source>
</evidence>
<name>A0A5K7S589_9BACT</name>
<keyword evidence="1" id="KW-1133">Transmembrane helix</keyword>
<dbReference type="KEGG" id="anf:AQPE_0810"/>
<dbReference type="AlphaFoldDB" id="A0A5K7S589"/>
<feature type="transmembrane region" description="Helical" evidence="1">
    <location>
        <begin position="49"/>
        <end position="67"/>
    </location>
</feature>
<proteinExistence type="predicted"/>
<sequence>MHRVMTMIQDKTYQMLSNQGLSQEQIDSAMVKFEQKGIPSPMETLVSSLQGGIIGGAIMSLISSAIVKKNVKGEDAFDEAMEDVKTEE</sequence>
<evidence type="ECO:0000256" key="1">
    <source>
        <dbReference type="SAM" id="Phobius"/>
    </source>
</evidence>
<accession>A0A5K7S589</accession>
<gene>
    <name evidence="2" type="ORF">AQPE_0810</name>
</gene>
<evidence type="ECO:0000313" key="2">
    <source>
        <dbReference type="EMBL" id="BBE16667.1"/>
    </source>
</evidence>
<dbReference type="Proteomes" id="UP001193389">
    <property type="component" value="Chromosome"/>
</dbReference>
<dbReference type="EMBL" id="AP018694">
    <property type="protein sequence ID" value="BBE16667.1"/>
    <property type="molecule type" value="Genomic_DNA"/>
</dbReference>
<organism evidence="2 3">
    <name type="scientific">Aquipluma nitroreducens</name>
    <dbReference type="NCBI Taxonomy" id="2010828"/>
    <lineage>
        <taxon>Bacteria</taxon>
        <taxon>Pseudomonadati</taxon>
        <taxon>Bacteroidota</taxon>
        <taxon>Bacteroidia</taxon>
        <taxon>Marinilabiliales</taxon>
        <taxon>Prolixibacteraceae</taxon>
        <taxon>Aquipluma</taxon>
    </lineage>
</organism>